<dbReference type="OrthoDB" id="281834at2"/>
<organism evidence="2 3">
    <name type="scientific">Jannaschia pohangensis</name>
    <dbReference type="NCBI Taxonomy" id="390807"/>
    <lineage>
        <taxon>Bacteria</taxon>
        <taxon>Pseudomonadati</taxon>
        <taxon>Pseudomonadota</taxon>
        <taxon>Alphaproteobacteria</taxon>
        <taxon>Rhodobacterales</taxon>
        <taxon>Roseobacteraceae</taxon>
        <taxon>Jannaschia</taxon>
    </lineage>
</organism>
<dbReference type="RefSeq" id="WP_139212387.1">
    <property type="nucleotide sequence ID" value="NZ_FORA01000004.1"/>
</dbReference>
<name>A0A1I3SB99_9RHOB</name>
<protein>
    <recommendedName>
        <fullName evidence="4">CHAP domain-containing protein</fullName>
    </recommendedName>
</protein>
<dbReference type="Proteomes" id="UP000199110">
    <property type="component" value="Unassembled WGS sequence"/>
</dbReference>
<evidence type="ECO:0008006" key="4">
    <source>
        <dbReference type="Google" id="ProtNLM"/>
    </source>
</evidence>
<reference evidence="2 3" key="1">
    <citation type="submission" date="2016-10" db="EMBL/GenBank/DDBJ databases">
        <authorList>
            <person name="de Groot N.N."/>
        </authorList>
    </citation>
    <scope>NUCLEOTIDE SEQUENCE [LARGE SCALE GENOMIC DNA]</scope>
    <source>
        <strain evidence="2 3">DSM 19073</strain>
    </source>
</reference>
<evidence type="ECO:0000313" key="2">
    <source>
        <dbReference type="EMBL" id="SFJ54889.1"/>
    </source>
</evidence>
<keyword evidence="3" id="KW-1185">Reference proteome</keyword>
<feature type="region of interest" description="Disordered" evidence="1">
    <location>
        <begin position="265"/>
        <end position="284"/>
    </location>
</feature>
<gene>
    <name evidence="2" type="ORF">SAMN04488095_3054</name>
</gene>
<dbReference type="EMBL" id="FORA01000004">
    <property type="protein sequence ID" value="SFJ54889.1"/>
    <property type="molecule type" value="Genomic_DNA"/>
</dbReference>
<proteinExistence type="predicted"/>
<dbReference type="AlphaFoldDB" id="A0A1I3SB99"/>
<evidence type="ECO:0000313" key="3">
    <source>
        <dbReference type="Proteomes" id="UP000199110"/>
    </source>
</evidence>
<evidence type="ECO:0000256" key="1">
    <source>
        <dbReference type="SAM" id="MobiDB-lite"/>
    </source>
</evidence>
<accession>A0A1I3SB99</accession>
<dbReference type="STRING" id="390807.SAMN04488095_3054"/>
<sequence>MPDGTPPGNPGSNRPAGSPVAGCVGTLIVNVHWGNDANAGTPYMKDSRVKVGGVVAIALRGPSTQNVTTTTGTHTFRDIPCGDYAVGVAVDETNALVDRAKEYVGSTRWAYAPSITSLDGELSLPGRTNKCNFFIYDMIQQTYGSAPTYTYGRGGSWSPIRKTVPDLAGSWATNDNSASDPTEGWRNIDYRPPRGTPVAPGSILAIAANYSDATGHVGIVSYPEPANATQAVRGSTHTVTVVMQGQTISATGAAVVENNWGFRTSDKKETNSLNSPAAGVEVRR</sequence>